<accession>A0ABU8X945</accession>
<evidence type="ECO:0000313" key="2">
    <source>
        <dbReference type="Proteomes" id="UP001367030"/>
    </source>
</evidence>
<name>A0ABU8X945_9BURK</name>
<dbReference type="EMBL" id="JBBKZS010000005">
    <property type="protein sequence ID" value="MEJ8855634.1"/>
    <property type="molecule type" value="Genomic_DNA"/>
</dbReference>
<evidence type="ECO:0008006" key="3">
    <source>
        <dbReference type="Google" id="ProtNLM"/>
    </source>
</evidence>
<sequence length="87" mass="9038">MSAPLKKPAPAHAGIQPLFLTIPLIADGPQLQGVLSEVRVRELMNAPGAPAPILGGQAGALAVWPRDAVVSYLERIAKGGKWPKVAP</sequence>
<dbReference type="Proteomes" id="UP001367030">
    <property type="component" value="Unassembled WGS sequence"/>
</dbReference>
<reference evidence="1 2" key="1">
    <citation type="submission" date="2024-03" db="EMBL/GenBank/DDBJ databases">
        <title>Novel species of the genus Variovorax.</title>
        <authorList>
            <person name="Liu Q."/>
            <person name="Xin Y.-H."/>
        </authorList>
    </citation>
    <scope>NUCLEOTIDE SEQUENCE [LARGE SCALE GENOMIC DNA]</scope>
    <source>
        <strain evidence="1 2">KACC 18901</strain>
    </source>
</reference>
<organism evidence="1 2">
    <name type="scientific">Variovorax robiniae</name>
    <dbReference type="NCBI Taxonomy" id="1836199"/>
    <lineage>
        <taxon>Bacteria</taxon>
        <taxon>Pseudomonadati</taxon>
        <taxon>Pseudomonadota</taxon>
        <taxon>Betaproteobacteria</taxon>
        <taxon>Burkholderiales</taxon>
        <taxon>Comamonadaceae</taxon>
        <taxon>Variovorax</taxon>
    </lineage>
</organism>
<protein>
    <recommendedName>
        <fullName evidence="3">CBS domain-containing protein</fullName>
    </recommendedName>
</protein>
<comment type="caution">
    <text evidence="1">The sequence shown here is derived from an EMBL/GenBank/DDBJ whole genome shotgun (WGS) entry which is preliminary data.</text>
</comment>
<evidence type="ECO:0000313" key="1">
    <source>
        <dbReference type="EMBL" id="MEJ8855634.1"/>
    </source>
</evidence>
<dbReference type="RefSeq" id="WP_340335718.1">
    <property type="nucleotide sequence ID" value="NZ_JBBKZS010000005.1"/>
</dbReference>
<proteinExistence type="predicted"/>
<keyword evidence="2" id="KW-1185">Reference proteome</keyword>
<gene>
    <name evidence="1" type="ORF">WKW79_13695</name>
</gene>